<feature type="compositionally biased region" description="Polar residues" evidence="1">
    <location>
        <begin position="63"/>
        <end position="72"/>
    </location>
</feature>
<feature type="compositionally biased region" description="Low complexity" evidence="1">
    <location>
        <begin position="214"/>
        <end position="229"/>
    </location>
</feature>
<reference evidence="3" key="1">
    <citation type="submission" date="2025-08" db="UniProtKB">
        <authorList>
            <consortium name="RefSeq"/>
        </authorList>
    </citation>
    <scope>IDENTIFICATION</scope>
    <source>
        <tissue evidence="3">Whole Larva</tissue>
    </source>
</reference>
<gene>
    <name evidence="3" type="primary">LOC108561989</name>
</gene>
<feature type="compositionally biased region" description="Low complexity" evidence="1">
    <location>
        <begin position="11"/>
        <end position="26"/>
    </location>
</feature>
<name>A0ABM1MM43_NICVS</name>
<evidence type="ECO:0000313" key="3">
    <source>
        <dbReference type="RefSeq" id="XP_017775643.1"/>
    </source>
</evidence>
<feature type="region of interest" description="Disordered" evidence="1">
    <location>
        <begin position="487"/>
        <end position="521"/>
    </location>
</feature>
<accession>A0ABM1MM43</accession>
<sequence length="718" mass="80983">MYTKPQPSPPQQQQQQQQQSLDPSQQWTVHAQFTISHDGIGDPNTAPQTHTEQDENGVRMVYTWTSQPNASEEQPPETGGSFQKGNLLFTSTPPHRDSKNVDSSGYGSEMLSPNSYASGHFGGRRNSQAYNRRCKSTCSIVLSTNFNEQVGKADDSECQSQCGRTHSLRCQTPTLKCERKDAFYGCGDPWCYHSNYGDDLRFSPVPEGEELNTSCSSSSKRPSRASTYSTQHHPRSKSSPPRTTDKCKDACVQTYEMIDKCTSPLLKPEQGFKFNRKSKTKYQGRRKTEPIHQRSHSPSSSFTPDSLDSQKSKRALRALPSRLAAPELNTSNSSGDKKPRTVHIDVYCTGTEIDSDSTTSTSDSDDKTASSPQTVFESGKLKITHKRTEDDLPYHLKKNFSGKSNEISSAYPSRSSISNIRDFDSSFSSVPKSWSTISMSSYALPDDDSLANTSWKDTVSDFGSMSRSSTAQTDSLDFVPRKLFHNQTRSSIDEQPELDKDFGSSRGSLQPSDSFDYANSEDRMRIENMERMWNKWKSPEAERSHALQQQKMKEYIERRIGDSADKSDSDESDGSEKRWTFIKDDEKKLERDLTVRRASKEDKPCKSPSVLIIKNKMSKDPTLRAPFTVVPGIFTEQREIAKRFGKIVDVFKKPGHHVGPAKNPDCSCDTCKNYFANTRFRGRTRSMDSEYSNYYNWKTMNRGSEPPKTDSSLGYTDF</sequence>
<proteinExistence type="predicted"/>
<keyword evidence="2" id="KW-1185">Reference proteome</keyword>
<feature type="compositionally biased region" description="Polar residues" evidence="1">
    <location>
        <begin position="80"/>
        <end position="93"/>
    </location>
</feature>
<dbReference type="GeneID" id="108561989"/>
<dbReference type="Proteomes" id="UP000695000">
    <property type="component" value="Unplaced"/>
</dbReference>
<feature type="region of interest" description="Disordered" evidence="1">
    <location>
        <begin position="211"/>
        <end position="246"/>
    </location>
</feature>
<feature type="compositionally biased region" description="Basic residues" evidence="1">
    <location>
        <begin position="274"/>
        <end position="285"/>
    </location>
</feature>
<feature type="compositionally biased region" description="Low complexity" evidence="1">
    <location>
        <begin position="317"/>
        <end position="328"/>
    </location>
</feature>
<feature type="compositionally biased region" description="Pro residues" evidence="1">
    <location>
        <begin position="1"/>
        <end position="10"/>
    </location>
</feature>
<evidence type="ECO:0000313" key="2">
    <source>
        <dbReference type="Proteomes" id="UP000695000"/>
    </source>
</evidence>
<organism evidence="2 3">
    <name type="scientific">Nicrophorus vespilloides</name>
    <name type="common">Boreal carrion beetle</name>
    <dbReference type="NCBI Taxonomy" id="110193"/>
    <lineage>
        <taxon>Eukaryota</taxon>
        <taxon>Metazoa</taxon>
        <taxon>Ecdysozoa</taxon>
        <taxon>Arthropoda</taxon>
        <taxon>Hexapoda</taxon>
        <taxon>Insecta</taxon>
        <taxon>Pterygota</taxon>
        <taxon>Neoptera</taxon>
        <taxon>Endopterygota</taxon>
        <taxon>Coleoptera</taxon>
        <taxon>Polyphaga</taxon>
        <taxon>Staphyliniformia</taxon>
        <taxon>Silphidae</taxon>
        <taxon>Nicrophorinae</taxon>
        <taxon>Nicrophorus</taxon>
    </lineage>
</organism>
<feature type="compositionally biased region" description="Low complexity" evidence="1">
    <location>
        <begin position="296"/>
        <end position="309"/>
    </location>
</feature>
<evidence type="ECO:0000256" key="1">
    <source>
        <dbReference type="SAM" id="MobiDB-lite"/>
    </source>
</evidence>
<feature type="region of interest" description="Disordered" evidence="1">
    <location>
        <begin position="1"/>
        <end position="106"/>
    </location>
</feature>
<dbReference type="RefSeq" id="XP_017775643.1">
    <property type="nucleotide sequence ID" value="XM_017920154.1"/>
</dbReference>
<protein>
    <submittedName>
        <fullName evidence="3">Dentin sialophosphoprotein</fullName>
    </submittedName>
</protein>
<feature type="region of interest" description="Disordered" evidence="1">
    <location>
        <begin position="272"/>
        <end position="375"/>
    </location>
</feature>